<dbReference type="InterPro" id="IPR036910">
    <property type="entry name" value="HMG_box_dom_sf"/>
</dbReference>
<feature type="region of interest" description="Disordered" evidence="3">
    <location>
        <begin position="1"/>
        <end position="96"/>
    </location>
</feature>
<feature type="compositionally biased region" description="Low complexity" evidence="3">
    <location>
        <begin position="140"/>
        <end position="150"/>
    </location>
</feature>
<sequence>MMAQFNAANPSGVGQKPPKGGKRKLDEIDKGGVPGSVGVSGGGFDDGMDFSPRPQQQQQSPPQQQQQMPQQQQQQFPSISLPMSPISQSNNNVRGGVIMNRPAKQQLPGQQSQQYMGTLLGNASGTRGNGSGNGSGSGSGSLNQNQNQHQHQQKSIAVASVSIPATQNMPSSPPPFSGSYQTAPIPSGSMVSVASESAAQEVDALAIAGDGVSLSVGALAASSKPERLKRPPNAYLLFNRDMRHTLLETNPNLTVAEISKEIGERWRLLDKNNGFSEYALWMTSNSCPNILYITFVFLQQPKKDHYMGEALLLKQKHLTQHPNFVYTRRSKAELAEAGHLSKSAKRRAAEQASGGAGAGGGEAGGEGGTETAIPTRDPRGRKKKRHKNPMAPKHPMSGFLFYLSHIRPQVVRQYPGWTVGPVSKHIAEKWRAMNEAEREPWIRKAQDDKARYAREMQIYSAAMEHGQLTASAPSPPEPDDHVIASVAQMVNPSQRQPTPPRAEGPQQLHMPATPPQQHQQTPAAFQAIYASQPLQFSSLEQQGGGGQLPSAYGAQR</sequence>
<protein>
    <recommendedName>
        <fullName evidence="4">HMG box domain-containing protein</fullName>
    </recommendedName>
</protein>
<feature type="compositionally biased region" description="Gly residues" evidence="3">
    <location>
        <begin position="354"/>
        <end position="368"/>
    </location>
</feature>
<evidence type="ECO:0000313" key="6">
    <source>
        <dbReference type="Proteomes" id="UP000274822"/>
    </source>
</evidence>
<feature type="region of interest" description="Disordered" evidence="3">
    <location>
        <begin position="119"/>
        <end position="155"/>
    </location>
</feature>
<feature type="domain" description="HMG box" evidence="4">
    <location>
        <begin position="228"/>
        <end position="325"/>
    </location>
</feature>
<feature type="region of interest" description="Disordered" evidence="3">
    <location>
        <begin position="337"/>
        <end position="393"/>
    </location>
</feature>
<dbReference type="GO" id="GO:0005634">
    <property type="term" value="C:nucleus"/>
    <property type="evidence" value="ECO:0007669"/>
    <property type="project" value="UniProtKB-UniRule"/>
</dbReference>
<evidence type="ECO:0000313" key="5">
    <source>
        <dbReference type="EMBL" id="RUS15070.1"/>
    </source>
</evidence>
<reference evidence="5 6" key="1">
    <citation type="journal article" date="2018" name="New Phytol.">
        <title>Phylogenomics of Endogonaceae and evolution of mycorrhizas within Mucoromycota.</title>
        <authorList>
            <person name="Chang Y."/>
            <person name="Desiro A."/>
            <person name="Na H."/>
            <person name="Sandor L."/>
            <person name="Lipzen A."/>
            <person name="Clum A."/>
            <person name="Barry K."/>
            <person name="Grigoriev I.V."/>
            <person name="Martin F.M."/>
            <person name="Stajich J.E."/>
            <person name="Smith M.E."/>
            <person name="Bonito G."/>
            <person name="Spatafora J.W."/>
        </authorList>
    </citation>
    <scope>NUCLEOTIDE SEQUENCE [LARGE SCALE GENOMIC DNA]</scope>
    <source>
        <strain evidence="5 6">AD002</strain>
    </source>
</reference>
<keyword evidence="6" id="KW-1185">Reference proteome</keyword>
<feature type="domain" description="HMG box" evidence="4">
    <location>
        <begin position="392"/>
        <end position="460"/>
    </location>
</feature>
<dbReference type="EMBL" id="RBNJ01026135">
    <property type="protein sequence ID" value="RUS15070.1"/>
    <property type="molecule type" value="Genomic_DNA"/>
</dbReference>
<dbReference type="AlphaFoldDB" id="A0A433PC09"/>
<dbReference type="Gene3D" id="1.10.30.10">
    <property type="entry name" value="High mobility group box domain"/>
    <property type="match status" value="2"/>
</dbReference>
<feature type="compositionally biased region" description="Gly residues" evidence="3">
    <location>
        <begin position="32"/>
        <end position="45"/>
    </location>
</feature>
<dbReference type="PANTHER" id="PTHR48112:SF5">
    <property type="entry name" value="BOX PROTEIN, PUTATIVE (AFU_ORTHOLOGUE AFUA_1G04550)-RELATED"/>
    <property type="match status" value="1"/>
</dbReference>
<feature type="compositionally biased region" description="Gly residues" evidence="3">
    <location>
        <begin position="127"/>
        <end position="139"/>
    </location>
</feature>
<evidence type="ECO:0000259" key="4">
    <source>
        <dbReference type="PROSITE" id="PS50118"/>
    </source>
</evidence>
<dbReference type="SUPFAM" id="SSF47095">
    <property type="entry name" value="HMG-box"/>
    <property type="match status" value="2"/>
</dbReference>
<feature type="DNA-binding region" description="HMG box" evidence="2">
    <location>
        <begin position="228"/>
        <end position="325"/>
    </location>
</feature>
<comment type="caution">
    <text evidence="5">The sequence shown here is derived from an EMBL/GenBank/DDBJ whole genome shotgun (WGS) entry which is preliminary data.</text>
</comment>
<feature type="compositionally biased region" description="Low complexity" evidence="3">
    <location>
        <begin position="49"/>
        <end position="75"/>
    </location>
</feature>
<dbReference type="InterPro" id="IPR009071">
    <property type="entry name" value="HMG_box_dom"/>
</dbReference>
<keyword evidence="2" id="KW-0539">Nucleus</keyword>
<feature type="DNA-binding region" description="HMG box" evidence="2">
    <location>
        <begin position="392"/>
        <end position="460"/>
    </location>
</feature>
<organism evidence="5 6">
    <name type="scientific">Jimgerdemannia flammicorona</name>
    <dbReference type="NCBI Taxonomy" id="994334"/>
    <lineage>
        <taxon>Eukaryota</taxon>
        <taxon>Fungi</taxon>
        <taxon>Fungi incertae sedis</taxon>
        <taxon>Mucoromycota</taxon>
        <taxon>Mucoromycotina</taxon>
        <taxon>Endogonomycetes</taxon>
        <taxon>Endogonales</taxon>
        <taxon>Endogonaceae</taxon>
        <taxon>Jimgerdemannia</taxon>
    </lineage>
</organism>
<feature type="region of interest" description="Disordered" evidence="3">
    <location>
        <begin position="491"/>
        <end position="556"/>
    </location>
</feature>
<gene>
    <name evidence="5" type="ORF">BC938DRAFT_477096</name>
</gene>
<dbReference type="SMART" id="SM00398">
    <property type="entry name" value="HMG"/>
    <property type="match status" value="2"/>
</dbReference>
<dbReference type="PROSITE" id="PS50118">
    <property type="entry name" value="HMG_BOX_2"/>
    <property type="match status" value="2"/>
</dbReference>
<keyword evidence="1 2" id="KW-0238">DNA-binding</keyword>
<dbReference type="GO" id="GO:0003677">
    <property type="term" value="F:DNA binding"/>
    <property type="evidence" value="ECO:0007669"/>
    <property type="project" value="UniProtKB-UniRule"/>
</dbReference>
<dbReference type="Proteomes" id="UP000274822">
    <property type="component" value="Unassembled WGS sequence"/>
</dbReference>
<dbReference type="PANTHER" id="PTHR48112">
    <property type="entry name" value="HIGH MOBILITY GROUP PROTEIN DSP1"/>
    <property type="match status" value="1"/>
</dbReference>
<name>A0A433PC09_9FUNG</name>
<feature type="compositionally biased region" description="Basic residues" evidence="3">
    <location>
        <begin position="379"/>
        <end position="388"/>
    </location>
</feature>
<evidence type="ECO:0000256" key="2">
    <source>
        <dbReference type="PROSITE-ProRule" id="PRU00267"/>
    </source>
</evidence>
<proteinExistence type="predicted"/>
<feature type="compositionally biased region" description="Low complexity" evidence="3">
    <location>
        <begin position="515"/>
        <end position="527"/>
    </location>
</feature>
<evidence type="ECO:0000256" key="1">
    <source>
        <dbReference type="ARBA" id="ARBA00023125"/>
    </source>
</evidence>
<evidence type="ECO:0000256" key="3">
    <source>
        <dbReference type="SAM" id="MobiDB-lite"/>
    </source>
</evidence>
<accession>A0A433PC09</accession>
<dbReference type="InterPro" id="IPR050342">
    <property type="entry name" value="HMGB"/>
</dbReference>
<dbReference type="Pfam" id="PF00505">
    <property type="entry name" value="HMG_box"/>
    <property type="match status" value="2"/>
</dbReference>